<dbReference type="EMBL" id="GG738884">
    <property type="protein sequence ID" value="EFC41723.1"/>
    <property type="molecule type" value="Genomic_DNA"/>
</dbReference>
<gene>
    <name evidence="2" type="ORF">NAEGRDRAFT_50981</name>
</gene>
<keyword evidence="3" id="KW-1185">Reference proteome</keyword>
<evidence type="ECO:0000256" key="1">
    <source>
        <dbReference type="SAM" id="MobiDB-lite"/>
    </source>
</evidence>
<dbReference type="OMA" id="GRYWIFE"/>
<feature type="region of interest" description="Disordered" evidence="1">
    <location>
        <begin position="317"/>
        <end position="400"/>
    </location>
</feature>
<feature type="compositionally biased region" description="Polar residues" evidence="1">
    <location>
        <begin position="61"/>
        <end position="74"/>
    </location>
</feature>
<feature type="compositionally biased region" description="Acidic residues" evidence="1">
    <location>
        <begin position="110"/>
        <end position="122"/>
    </location>
</feature>
<dbReference type="Proteomes" id="UP000006671">
    <property type="component" value="Unassembled WGS sequence"/>
</dbReference>
<evidence type="ECO:0000313" key="2">
    <source>
        <dbReference type="EMBL" id="EFC41723.1"/>
    </source>
</evidence>
<dbReference type="InParanoid" id="D2VNE8"/>
<feature type="compositionally biased region" description="Polar residues" evidence="1">
    <location>
        <begin position="35"/>
        <end position="51"/>
    </location>
</feature>
<evidence type="ECO:0000313" key="3">
    <source>
        <dbReference type="Proteomes" id="UP000006671"/>
    </source>
</evidence>
<dbReference type="KEGG" id="ngr:NAEGRDRAFT_50981"/>
<dbReference type="VEuPathDB" id="AmoebaDB:NAEGRDRAFT_50981"/>
<accession>D2VNE8</accession>
<dbReference type="GeneID" id="8851282"/>
<proteinExistence type="predicted"/>
<feature type="compositionally biased region" description="Low complexity" evidence="1">
    <location>
        <begin position="83"/>
        <end position="101"/>
    </location>
</feature>
<reference evidence="2 3" key="1">
    <citation type="journal article" date="2010" name="Cell">
        <title>The genome of Naegleria gruberi illuminates early eukaryotic versatility.</title>
        <authorList>
            <person name="Fritz-Laylin L.K."/>
            <person name="Prochnik S.E."/>
            <person name="Ginger M.L."/>
            <person name="Dacks J.B."/>
            <person name="Carpenter M.L."/>
            <person name="Field M.C."/>
            <person name="Kuo A."/>
            <person name="Paredez A."/>
            <person name="Chapman J."/>
            <person name="Pham J."/>
            <person name="Shu S."/>
            <person name="Neupane R."/>
            <person name="Cipriano M."/>
            <person name="Mancuso J."/>
            <person name="Tu H."/>
            <person name="Salamov A."/>
            <person name="Lindquist E."/>
            <person name="Shapiro H."/>
            <person name="Lucas S."/>
            <person name="Grigoriev I.V."/>
            <person name="Cande W.Z."/>
            <person name="Fulton C."/>
            <person name="Rokhsar D.S."/>
            <person name="Dawson S.C."/>
        </authorList>
    </citation>
    <scope>NUCLEOTIDE SEQUENCE [LARGE SCALE GENOMIC DNA]</scope>
    <source>
        <strain evidence="2 3">NEG-M</strain>
    </source>
</reference>
<dbReference type="RefSeq" id="XP_002674467.1">
    <property type="nucleotide sequence ID" value="XM_002674421.1"/>
</dbReference>
<protein>
    <submittedName>
        <fullName evidence="2">Predicted protein</fullName>
    </submittedName>
</protein>
<feature type="compositionally biased region" description="Low complexity" evidence="1">
    <location>
        <begin position="355"/>
        <end position="375"/>
    </location>
</feature>
<sequence>MTEQNNASTIMDEGEAILDSGSLFDVDNLMMEGTPSMNSNQQQMATHQQPVLINDNRSNEDSTGGSSSTTIPVQTSTRRKRASSSASTTTTTRRNSTASTPKPKKKKNDDADDEEVSEEGSVEDSTLSHLKLLPNQRSACPMDEVPSNQQGRYWIFETSTPNELNDVTVRVTMKIRGEEAKNYVPDKLYSSHKYVVMHEISGKTLVEKYPLIVSKIHVINPANREELRNSKNTNKLCLMGTMETALTKSNVSSKKSNTVIQVEEVVKGLMKVQFTDVSYHHEKGHFGFIIHYYNPANLDKPLFSLIAPPFNVFARKPTNENQTETLQPTKPKPSKKKRKSTDPDEDGSSVQDVPAAESSSAATASSATNPAQPAQEEPVKKKTRRQTKKQNRNNEDAQMDVSIPEVVMNVSQPSQNMQLFNSKLEAILAIKKQLGQDANKKASELALQNLLLLEPVAAHSFLLNPSSDNSSGTSNIQ</sequence>
<feature type="compositionally biased region" description="Basic residues" evidence="1">
    <location>
        <begin position="381"/>
        <end position="391"/>
    </location>
</feature>
<dbReference type="AlphaFoldDB" id="D2VNE8"/>
<organism evidence="3">
    <name type="scientific">Naegleria gruberi</name>
    <name type="common">Amoeba</name>
    <dbReference type="NCBI Taxonomy" id="5762"/>
    <lineage>
        <taxon>Eukaryota</taxon>
        <taxon>Discoba</taxon>
        <taxon>Heterolobosea</taxon>
        <taxon>Tetramitia</taxon>
        <taxon>Eutetramitia</taxon>
        <taxon>Vahlkampfiidae</taxon>
        <taxon>Naegleria</taxon>
    </lineage>
</organism>
<dbReference type="OrthoDB" id="10396126at2759"/>
<feature type="region of interest" description="Disordered" evidence="1">
    <location>
        <begin position="28"/>
        <end position="129"/>
    </location>
</feature>
<name>D2VNE8_NAEGR</name>